<protein>
    <submittedName>
        <fullName evidence="2">Putative secreted protein</fullName>
    </submittedName>
</protein>
<evidence type="ECO:0000313" key="2">
    <source>
        <dbReference type="EMBL" id="JAG92064.1"/>
    </source>
</evidence>
<keyword evidence="1" id="KW-1133">Transmembrane helix</keyword>
<feature type="transmembrane region" description="Helical" evidence="1">
    <location>
        <begin position="20"/>
        <end position="45"/>
    </location>
</feature>
<name>A0A0C9S4C6_AMBAM</name>
<dbReference type="AlphaFoldDB" id="A0A0C9S4C6"/>
<reference evidence="2" key="1">
    <citation type="journal article" date="2015" name="PLoS ONE">
        <title>An Insight into the Sialome of the Lone Star Tick, Amblyomma americanum, with a Glimpse on Its Time Dependent Gene Expression.</title>
        <authorList>
            <person name="Karim S."/>
            <person name="Ribeiro J.M."/>
        </authorList>
    </citation>
    <scope>NUCLEOTIDE SEQUENCE</scope>
    <source>
        <tissue evidence="2">Salivary gland</tissue>
    </source>
</reference>
<organism evidence="2">
    <name type="scientific">Amblyomma americanum</name>
    <name type="common">Lone star tick</name>
    <dbReference type="NCBI Taxonomy" id="6943"/>
    <lineage>
        <taxon>Eukaryota</taxon>
        <taxon>Metazoa</taxon>
        <taxon>Ecdysozoa</taxon>
        <taxon>Arthropoda</taxon>
        <taxon>Chelicerata</taxon>
        <taxon>Arachnida</taxon>
        <taxon>Acari</taxon>
        <taxon>Parasitiformes</taxon>
        <taxon>Ixodida</taxon>
        <taxon>Ixodoidea</taxon>
        <taxon>Ixodidae</taxon>
        <taxon>Amblyomminae</taxon>
        <taxon>Amblyomma</taxon>
    </lineage>
</organism>
<proteinExistence type="evidence at transcript level"/>
<keyword evidence="1" id="KW-0472">Membrane</keyword>
<accession>A0A0C9S4C6</accession>
<dbReference type="EMBL" id="GBZX01000676">
    <property type="protein sequence ID" value="JAG92064.1"/>
    <property type="molecule type" value="mRNA"/>
</dbReference>
<evidence type="ECO:0000256" key="1">
    <source>
        <dbReference type="SAM" id="Phobius"/>
    </source>
</evidence>
<keyword evidence="1" id="KW-0812">Transmembrane</keyword>
<sequence>MPGARDVKHFFSFRVDWCFITVLSILLGWGWSCNFVLLTVLSCFLAKGLTPDEEEDSHAGVQDLFTLVCGIWIIGLDGFQDWIHTWQDANRCRKSCAIGDGRVVGGQRSWVLAVFFLGQDGGVFCSHSYI</sequence>